<sequence length="80" mass="8749">MASPVSSQLTDSNASYFPGPFHLHQSLATQYATPYVAASAASPAVQIPSAPFIPLRHRSLVCILCHNVSRRSSYFKGMRR</sequence>
<dbReference type="Proteomes" id="UP001293593">
    <property type="component" value="Unassembled WGS sequence"/>
</dbReference>
<proteinExistence type="predicted"/>
<dbReference type="EMBL" id="JAWXYG010000005">
    <property type="protein sequence ID" value="KAK4273591.1"/>
    <property type="molecule type" value="Genomic_DNA"/>
</dbReference>
<evidence type="ECO:0000313" key="2">
    <source>
        <dbReference type="Proteomes" id="UP001293593"/>
    </source>
</evidence>
<organism evidence="1 2">
    <name type="scientific">Acacia crassicarpa</name>
    <name type="common">northern wattle</name>
    <dbReference type="NCBI Taxonomy" id="499986"/>
    <lineage>
        <taxon>Eukaryota</taxon>
        <taxon>Viridiplantae</taxon>
        <taxon>Streptophyta</taxon>
        <taxon>Embryophyta</taxon>
        <taxon>Tracheophyta</taxon>
        <taxon>Spermatophyta</taxon>
        <taxon>Magnoliopsida</taxon>
        <taxon>eudicotyledons</taxon>
        <taxon>Gunneridae</taxon>
        <taxon>Pentapetalae</taxon>
        <taxon>rosids</taxon>
        <taxon>fabids</taxon>
        <taxon>Fabales</taxon>
        <taxon>Fabaceae</taxon>
        <taxon>Caesalpinioideae</taxon>
        <taxon>mimosoid clade</taxon>
        <taxon>Acacieae</taxon>
        <taxon>Acacia</taxon>
    </lineage>
</organism>
<evidence type="ECO:0000313" key="1">
    <source>
        <dbReference type="EMBL" id="KAK4273591.1"/>
    </source>
</evidence>
<keyword evidence="2" id="KW-1185">Reference proteome</keyword>
<comment type="caution">
    <text evidence="1">The sequence shown here is derived from an EMBL/GenBank/DDBJ whole genome shotgun (WGS) entry which is preliminary data.</text>
</comment>
<dbReference type="AlphaFoldDB" id="A0AAE1JN62"/>
<name>A0AAE1JN62_9FABA</name>
<reference evidence="1" key="1">
    <citation type="submission" date="2023-10" db="EMBL/GenBank/DDBJ databases">
        <title>Chromosome-level genome of the transformable northern wattle, Acacia crassicarpa.</title>
        <authorList>
            <person name="Massaro I."/>
            <person name="Sinha N.R."/>
            <person name="Poethig S."/>
            <person name="Leichty A.R."/>
        </authorList>
    </citation>
    <scope>NUCLEOTIDE SEQUENCE</scope>
    <source>
        <strain evidence="1">Acra3RX</strain>
        <tissue evidence="1">Leaf</tissue>
    </source>
</reference>
<protein>
    <submittedName>
        <fullName evidence="1">Uncharacterized protein</fullName>
    </submittedName>
</protein>
<gene>
    <name evidence="1" type="ORF">QN277_021964</name>
</gene>
<accession>A0AAE1JN62</accession>